<proteinExistence type="predicted"/>
<organism evidence="1 2">
    <name type="scientific">Trichinella zimbabwensis</name>
    <dbReference type="NCBI Taxonomy" id="268475"/>
    <lineage>
        <taxon>Eukaryota</taxon>
        <taxon>Metazoa</taxon>
        <taxon>Ecdysozoa</taxon>
        <taxon>Nematoda</taxon>
        <taxon>Enoplea</taxon>
        <taxon>Dorylaimia</taxon>
        <taxon>Trichinellida</taxon>
        <taxon>Trichinellidae</taxon>
        <taxon>Trichinella</taxon>
    </lineage>
</organism>
<dbReference type="Proteomes" id="UP000055024">
    <property type="component" value="Unassembled WGS sequence"/>
</dbReference>
<accession>A0A0V1GIW8</accession>
<dbReference type="EMBL" id="JYDP01001807">
    <property type="protein sequence ID" value="KRY97763.1"/>
    <property type="molecule type" value="Genomic_DNA"/>
</dbReference>
<comment type="caution">
    <text evidence="1">The sequence shown here is derived from an EMBL/GenBank/DDBJ whole genome shotgun (WGS) entry which is preliminary data.</text>
</comment>
<reference evidence="1 2" key="1">
    <citation type="submission" date="2015-01" db="EMBL/GenBank/DDBJ databases">
        <title>Evolution of Trichinella species and genotypes.</title>
        <authorList>
            <person name="Korhonen P.K."/>
            <person name="Edoardo P."/>
            <person name="Giuseppe L.R."/>
            <person name="Gasser R.B."/>
        </authorList>
    </citation>
    <scope>NUCLEOTIDE SEQUENCE [LARGE SCALE GENOMIC DNA]</scope>
    <source>
        <strain evidence="1">ISS1029</strain>
    </source>
</reference>
<keyword evidence="2" id="KW-1185">Reference proteome</keyword>
<gene>
    <name evidence="1" type="ORF">T11_7235</name>
</gene>
<evidence type="ECO:0000313" key="2">
    <source>
        <dbReference type="Proteomes" id="UP000055024"/>
    </source>
</evidence>
<sequence length="78" mass="8471">MSLSLISEQYSTVAAMNTEYTYLCMVESLVYMYNSVISGVVVQVFTPSSNGELFSKAACAVSRVFGLSQDILPAAISW</sequence>
<evidence type="ECO:0000313" key="1">
    <source>
        <dbReference type="EMBL" id="KRY97763.1"/>
    </source>
</evidence>
<name>A0A0V1GIW8_9BILA</name>
<dbReference type="AlphaFoldDB" id="A0A0V1GIW8"/>
<protein>
    <submittedName>
        <fullName evidence="1">Uncharacterized protein</fullName>
    </submittedName>
</protein>